<evidence type="ECO:0000256" key="10">
    <source>
        <dbReference type="RuleBase" id="RU003369"/>
    </source>
</evidence>
<evidence type="ECO:0000313" key="15">
    <source>
        <dbReference type="Proteomes" id="UP001209878"/>
    </source>
</evidence>
<evidence type="ECO:0000256" key="1">
    <source>
        <dbReference type="ARBA" id="ARBA00008824"/>
    </source>
</evidence>
<feature type="binding site" evidence="8">
    <location>
        <position position="108"/>
    </location>
    <ligand>
        <name>substrate</name>
    </ligand>
</feature>
<dbReference type="EC" id="1.1.1.37" evidence="11"/>
<feature type="binding site" evidence="9">
    <location>
        <position position="121"/>
    </location>
    <ligand>
        <name>NAD(+)</name>
        <dbReference type="ChEBI" id="CHEBI:57540"/>
    </ligand>
</feature>
<evidence type="ECO:0000313" key="14">
    <source>
        <dbReference type="EMBL" id="KAK2180912.1"/>
    </source>
</evidence>
<feature type="binding site" evidence="8">
    <location>
        <position position="146"/>
    </location>
    <ligand>
        <name>substrate</name>
    </ligand>
</feature>
<dbReference type="FunFam" id="3.40.50.720:FF:000013">
    <property type="entry name" value="Malate dehydrogenase"/>
    <property type="match status" value="1"/>
</dbReference>
<keyword evidence="4 10" id="KW-0560">Oxidoreductase</keyword>
<dbReference type="SUPFAM" id="SSF56327">
    <property type="entry name" value="LDH C-terminal domain-like"/>
    <property type="match status" value="1"/>
</dbReference>
<feature type="binding site" evidence="9">
    <location>
        <position position="255"/>
    </location>
    <ligand>
        <name>NAD(+)</name>
        <dbReference type="ChEBI" id="CHEBI:57540"/>
    </ligand>
</feature>
<dbReference type="GO" id="GO:0006099">
    <property type="term" value="P:tricarboxylic acid cycle"/>
    <property type="evidence" value="ECO:0007669"/>
    <property type="project" value="UniProtKB-KW"/>
</dbReference>
<evidence type="ECO:0000256" key="5">
    <source>
        <dbReference type="ARBA" id="ARBA00023027"/>
    </source>
</evidence>
<dbReference type="Pfam" id="PF02866">
    <property type="entry name" value="Ldh_1_C"/>
    <property type="match status" value="1"/>
</dbReference>
<evidence type="ECO:0000256" key="9">
    <source>
        <dbReference type="PIRSR" id="PIRSR000102-3"/>
    </source>
</evidence>
<dbReference type="SUPFAM" id="SSF51735">
    <property type="entry name" value="NAD(P)-binding Rossmann-fold domains"/>
    <property type="match status" value="1"/>
</dbReference>
<evidence type="ECO:0000259" key="13">
    <source>
        <dbReference type="Pfam" id="PF02866"/>
    </source>
</evidence>
<dbReference type="PANTHER" id="PTHR11540">
    <property type="entry name" value="MALATE AND LACTATE DEHYDROGENASE"/>
    <property type="match status" value="1"/>
</dbReference>
<sequence length="349" mass="36923">MLSLVARQRFLQSTCIFTRHFSKTSQSNAKVAVLGASGGIGQPLSLLLKINPAITKLALYDIANTVGVAADLSHCSTVAQVTGYEGASQLRECLEGCDVVVIPAGVPRKPGMTRDDLFNTNAGIVRDLADACAQYCPKAMICVICNPVNSTVPIASEMFKKRGVYDPNRIFGVTTLDIVRSDTFISQAKGLDVSQVNCPVIGGHSGTTIIPVISQCSPPVNFPLDVHEKLTARIQNAGTEVLEAKAGTGSATLSMAYAGARFVGSVIDGLNGVDGIVECAFVRSDETEAKYFSTPLLLGKNGVEKNLGLGKLVDIEVDLIKAAIPELKKNIEKGEEFAHAGDVHAQANY</sequence>
<dbReference type="Proteomes" id="UP001209878">
    <property type="component" value="Unassembled WGS sequence"/>
</dbReference>
<dbReference type="InterPro" id="IPR036291">
    <property type="entry name" value="NAD(P)-bd_dom_sf"/>
</dbReference>
<gene>
    <name evidence="14" type="ORF">NP493_420g03000</name>
</gene>
<evidence type="ECO:0000256" key="4">
    <source>
        <dbReference type="ARBA" id="ARBA00023002"/>
    </source>
</evidence>
<feature type="binding site" evidence="8">
    <location>
        <position position="180"/>
    </location>
    <ligand>
        <name>substrate</name>
    </ligand>
</feature>
<comment type="catalytic activity">
    <reaction evidence="6 11">
        <text>(S)-malate + NAD(+) = oxaloacetate + NADH + H(+)</text>
        <dbReference type="Rhea" id="RHEA:21432"/>
        <dbReference type="ChEBI" id="CHEBI:15378"/>
        <dbReference type="ChEBI" id="CHEBI:15589"/>
        <dbReference type="ChEBI" id="CHEBI:16452"/>
        <dbReference type="ChEBI" id="CHEBI:57540"/>
        <dbReference type="ChEBI" id="CHEBI:57945"/>
        <dbReference type="EC" id="1.1.1.37"/>
    </reaction>
</comment>
<dbReference type="AlphaFoldDB" id="A0AAD9L0C5"/>
<dbReference type="EMBL" id="JAODUO010000420">
    <property type="protein sequence ID" value="KAK2180912.1"/>
    <property type="molecule type" value="Genomic_DNA"/>
</dbReference>
<dbReference type="NCBIfam" id="TIGR01772">
    <property type="entry name" value="MDH_euk_gproteo"/>
    <property type="match status" value="1"/>
</dbReference>
<dbReference type="Pfam" id="PF00056">
    <property type="entry name" value="Ldh_1_N"/>
    <property type="match status" value="1"/>
</dbReference>
<feature type="domain" description="Lactate/malate dehydrogenase N-terminal" evidence="12">
    <location>
        <begin position="30"/>
        <end position="172"/>
    </location>
</feature>
<keyword evidence="15" id="KW-1185">Reference proteome</keyword>
<dbReference type="InterPro" id="IPR001557">
    <property type="entry name" value="L-lactate/malate_DH"/>
</dbReference>
<organism evidence="14 15">
    <name type="scientific">Ridgeia piscesae</name>
    <name type="common">Tubeworm</name>
    <dbReference type="NCBI Taxonomy" id="27915"/>
    <lineage>
        <taxon>Eukaryota</taxon>
        <taxon>Metazoa</taxon>
        <taxon>Spiralia</taxon>
        <taxon>Lophotrochozoa</taxon>
        <taxon>Annelida</taxon>
        <taxon>Polychaeta</taxon>
        <taxon>Sedentaria</taxon>
        <taxon>Canalipalpata</taxon>
        <taxon>Sabellida</taxon>
        <taxon>Siboglinidae</taxon>
        <taxon>Ridgeia</taxon>
    </lineage>
</organism>
<evidence type="ECO:0000256" key="11">
    <source>
        <dbReference type="RuleBase" id="RU003405"/>
    </source>
</evidence>
<feature type="binding site" evidence="9">
    <location>
        <begin position="144"/>
        <end position="146"/>
    </location>
    <ligand>
        <name>NAD(+)</name>
        <dbReference type="ChEBI" id="CHEBI:57540"/>
    </ligand>
</feature>
<evidence type="ECO:0000256" key="8">
    <source>
        <dbReference type="PIRSR" id="PIRSR000102-2"/>
    </source>
</evidence>
<dbReference type="InterPro" id="IPR001236">
    <property type="entry name" value="Lactate/malate_DH_N"/>
</dbReference>
<dbReference type="GO" id="GO:0030060">
    <property type="term" value="F:L-malate dehydrogenase (NAD+) activity"/>
    <property type="evidence" value="ECO:0007669"/>
    <property type="project" value="UniProtKB-EC"/>
</dbReference>
<accession>A0AAD9L0C5</accession>
<name>A0AAD9L0C5_RIDPI</name>
<keyword evidence="5 9" id="KW-0520">NAD</keyword>
<evidence type="ECO:0000259" key="12">
    <source>
        <dbReference type="Pfam" id="PF00056"/>
    </source>
</evidence>
<dbReference type="InterPro" id="IPR010097">
    <property type="entry name" value="Malate_DH_type1"/>
</dbReference>
<keyword evidence="3 11" id="KW-0816">Tricarboxylic acid cycle</keyword>
<feature type="binding site" evidence="8">
    <location>
        <position position="114"/>
    </location>
    <ligand>
        <name>substrate</name>
    </ligand>
</feature>
<proteinExistence type="inferred from homology"/>
<evidence type="ECO:0000256" key="7">
    <source>
        <dbReference type="PIRSR" id="PIRSR000102-1"/>
    </source>
</evidence>
<dbReference type="PROSITE" id="PS00068">
    <property type="entry name" value="MDH"/>
    <property type="match status" value="1"/>
</dbReference>
<evidence type="ECO:0000256" key="2">
    <source>
        <dbReference type="ARBA" id="ARBA00011738"/>
    </source>
</evidence>
<dbReference type="Gene3D" id="3.90.110.10">
    <property type="entry name" value="Lactate dehydrogenase/glycoside hydrolase, family 4, C-terminal"/>
    <property type="match status" value="1"/>
</dbReference>
<reference evidence="14" key="1">
    <citation type="journal article" date="2023" name="Mol. Biol. Evol.">
        <title>Third-Generation Sequencing Reveals the Adaptive Role of the Epigenome in Three Deep-Sea Polychaetes.</title>
        <authorList>
            <person name="Perez M."/>
            <person name="Aroh O."/>
            <person name="Sun Y."/>
            <person name="Lan Y."/>
            <person name="Juniper S.K."/>
            <person name="Young C.R."/>
            <person name="Angers B."/>
            <person name="Qian P.Y."/>
        </authorList>
    </citation>
    <scope>NUCLEOTIDE SEQUENCE</scope>
    <source>
        <strain evidence="14">R07B-5</strain>
    </source>
</reference>
<evidence type="ECO:0000256" key="6">
    <source>
        <dbReference type="ARBA" id="ARBA00048313"/>
    </source>
</evidence>
<feature type="active site" description="Proton acceptor" evidence="7">
    <location>
        <position position="204"/>
    </location>
</feature>
<dbReference type="GO" id="GO:0005739">
    <property type="term" value="C:mitochondrion"/>
    <property type="evidence" value="ECO:0007669"/>
    <property type="project" value="TreeGrafter"/>
</dbReference>
<feature type="binding site" evidence="9">
    <location>
        <position position="61"/>
    </location>
    <ligand>
        <name>NAD(+)</name>
        <dbReference type="ChEBI" id="CHEBI:57540"/>
    </ligand>
</feature>
<comment type="caution">
    <text evidence="14">The sequence shown here is derived from an EMBL/GenBank/DDBJ whole genome shotgun (WGS) entry which is preliminary data.</text>
</comment>
<feature type="binding site" evidence="9">
    <location>
        <begin position="35"/>
        <end position="41"/>
    </location>
    <ligand>
        <name>NAD(+)</name>
        <dbReference type="ChEBI" id="CHEBI:57540"/>
    </ligand>
</feature>
<dbReference type="Gene3D" id="3.40.50.720">
    <property type="entry name" value="NAD(P)-binding Rossmann-like Domain"/>
    <property type="match status" value="1"/>
</dbReference>
<dbReference type="InterPro" id="IPR001252">
    <property type="entry name" value="Malate_DH_AS"/>
</dbReference>
<dbReference type="InterPro" id="IPR022383">
    <property type="entry name" value="Lactate/malate_DH_C"/>
</dbReference>
<dbReference type="PIRSF" id="PIRSF000102">
    <property type="entry name" value="Lac_mal_DH"/>
    <property type="match status" value="1"/>
</dbReference>
<dbReference type="GO" id="GO:0006108">
    <property type="term" value="P:malate metabolic process"/>
    <property type="evidence" value="ECO:0007669"/>
    <property type="project" value="InterPro"/>
</dbReference>
<dbReference type="InterPro" id="IPR015955">
    <property type="entry name" value="Lactate_DH/Glyco_Ohase_4_C"/>
</dbReference>
<dbReference type="PANTHER" id="PTHR11540:SF16">
    <property type="entry name" value="MALATE DEHYDROGENASE, MITOCHONDRIAL"/>
    <property type="match status" value="1"/>
</dbReference>
<dbReference type="CDD" id="cd01337">
    <property type="entry name" value="MDH_glyoxysomal_mitochondrial"/>
    <property type="match status" value="1"/>
</dbReference>
<comment type="subunit">
    <text evidence="2">Homodimer.</text>
</comment>
<comment type="similarity">
    <text evidence="1">Belongs to the LDH/MDH superfamily. MDH type 1 family.</text>
</comment>
<evidence type="ECO:0000256" key="3">
    <source>
        <dbReference type="ARBA" id="ARBA00022532"/>
    </source>
</evidence>
<dbReference type="FunFam" id="3.90.110.10:FF:000001">
    <property type="entry name" value="Malate dehydrogenase"/>
    <property type="match status" value="1"/>
</dbReference>
<feature type="domain" description="Lactate/malate dehydrogenase C-terminal" evidence="13">
    <location>
        <begin position="174"/>
        <end position="337"/>
    </location>
</feature>
<protein>
    <recommendedName>
        <fullName evidence="11">Malate dehydrogenase</fullName>
        <ecNumber evidence="11">1.1.1.37</ecNumber>
    </recommendedName>
</protein>